<accession>A0A7S3AZI4</accession>
<dbReference type="InterPro" id="IPR001202">
    <property type="entry name" value="WW_dom"/>
</dbReference>
<dbReference type="GO" id="GO:0045292">
    <property type="term" value="P:mRNA cis splicing, via spliceosome"/>
    <property type="evidence" value="ECO:0007669"/>
    <property type="project" value="InterPro"/>
</dbReference>
<dbReference type="GO" id="GO:0071004">
    <property type="term" value="C:U2-type prespliceosome"/>
    <property type="evidence" value="ECO:0007669"/>
    <property type="project" value="TreeGrafter"/>
</dbReference>
<dbReference type="SMART" id="SM00456">
    <property type="entry name" value="WW"/>
    <property type="match status" value="2"/>
</dbReference>
<gene>
    <name evidence="2" type="ORF">HERI1096_LOCUS18774</name>
</gene>
<dbReference type="SUPFAM" id="SSF51045">
    <property type="entry name" value="WW domain"/>
    <property type="match status" value="2"/>
</dbReference>
<sequence length="221" mass="25113">MEITSRMRMVAVLSCTATATGFRPMVALAMRTSISFGQRTTTLFASGWRQVVGDDGQPYYYNDASGESQWEAPAAGTLPPGWSTGQNDDGQIYYVNEQTGESQWEAPDELDAYGSRAANLDFGQYRQFVRESGENLSESELRRRFDQLADVAQSYDGGRDQIQDAPSYTGGAYNYAPQRAERLNERRARNPNRYSEPTALQEFLRWQEWYVQYCKLRNIGQ</sequence>
<dbReference type="InterPro" id="IPR036020">
    <property type="entry name" value="WW_dom_sf"/>
</dbReference>
<dbReference type="CDD" id="cd00201">
    <property type="entry name" value="WW"/>
    <property type="match status" value="2"/>
</dbReference>
<evidence type="ECO:0000313" key="2">
    <source>
        <dbReference type="EMBL" id="CAE0118075.1"/>
    </source>
</evidence>
<reference evidence="2" key="1">
    <citation type="submission" date="2021-01" db="EMBL/GenBank/DDBJ databases">
        <authorList>
            <person name="Corre E."/>
            <person name="Pelletier E."/>
            <person name="Niang G."/>
            <person name="Scheremetjew M."/>
            <person name="Finn R."/>
            <person name="Kale V."/>
            <person name="Holt S."/>
            <person name="Cochrane G."/>
            <person name="Meng A."/>
            <person name="Brown T."/>
            <person name="Cohen L."/>
        </authorList>
    </citation>
    <scope>NUCLEOTIDE SEQUENCE</scope>
    <source>
        <strain evidence="2">CCMP281</strain>
    </source>
</reference>
<proteinExistence type="predicted"/>
<dbReference type="GO" id="GO:0005685">
    <property type="term" value="C:U1 snRNP"/>
    <property type="evidence" value="ECO:0007669"/>
    <property type="project" value="TreeGrafter"/>
</dbReference>
<name>A0A7S3AZI4_9EUKA</name>
<evidence type="ECO:0000259" key="1">
    <source>
        <dbReference type="PROSITE" id="PS50020"/>
    </source>
</evidence>
<dbReference type="AlphaFoldDB" id="A0A7S3AZI4"/>
<dbReference type="Pfam" id="PF00397">
    <property type="entry name" value="WW"/>
    <property type="match status" value="2"/>
</dbReference>
<feature type="domain" description="WW" evidence="1">
    <location>
        <begin position="42"/>
        <end position="75"/>
    </location>
</feature>
<organism evidence="2">
    <name type="scientific">Haptolina ericina</name>
    <dbReference type="NCBI Taxonomy" id="156174"/>
    <lineage>
        <taxon>Eukaryota</taxon>
        <taxon>Haptista</taxon>
        <taxon>Haptophyta</taxon>
        <taxon>Prymnesiophyceae</taxon>
        <taxon>Prymnesiales</taxon>
        <taxon>Prymnesiaceae</taxon>
        <taxon>Haptolina</taxon>
    </lineage>
</organism>
<feature type="domain" description="WW" evidence="1">
    <location>
        <begin position="76"/>
        <end position="109"/>
    </location>
</feature>
<dbReference type="PANTHER" id="PTHR11864:SF0">
    <property type="entry name" value="PRP40 PRE-MRNA PROCESSING FACTOR 40 HOMOLOG A (YEAST)"/>
    <property type="match status" value="1"/>
</dbReference>
<dbReference type="InterPro" id="IPR039726">
    <property type="entry name" value="Prp40-like"/>
</dbReference>
<dbReference type="GO" id="GO:0003723">
    <property type="term" value="F:RNA binding"/>
    <property type="evidence" value="ECO:0007669"/>
    <property type="project" value="TreeGrafter"/>
</dbReference>
<dbReference type="PANTHER" id="PTHR11864">
    <property type="entry name" value="PRE-MRNA-PROCESSING PROTEIN PRP40"/>
    <property type="match status" value="1"/>
</dbReference>
<dbReference type="Gene3D" id="2.20.70.10">
    <property type="match status" value="2"/>
</dbReference>
<dbReference type="PROSITE" id="PS50020">
    <property type="entry name" value="WW_DOMAIN_2"/>
    <property type="match status" value="2"/>
</dbReference>
<protein>
    <recommendedName>
        <fullName evidence="1">WW domain-containing protein</fullName>
    </recommendedName>
</protein>
<dbReference type="EMBL" id="HBHX01033778">
    <property type="protein sequence ID" value="CAE0118075.1"/>
    <property type="molecule type" value="Transcribed_RNA"/>
</dbReference>